<dbReference type="OrthoDB" id="8758794at2"/>
<dbReference type="AlphaFoldDB" id="A0A411X100"/>
<dbReference type="EMBL" id="BMWV01000005">
    <property type="protein sequence ID" value="GGY40938.1"/>
    <property type="molecule type" value="Genomic_DNA"/>
</dbReference>
<reference evidence="2 3" key="2">
    <citation type="submission" date="2019-02" db="EMBL/GenBank/DDBJ databases">
        <title>Draft Genome Sequences of Six Type Strains of the Genus Massilia.</title>
        <authorList>
            <person name="Miess H."/>
            <person name="Frediansyhah A."/>
            <person name="Gross H."/>
        </authorList>
    </citation>
    <scope>NUCLEOTIDE SEQUENCE [LARGE SCALE GENOMIC DNA]</scope>
    <source>
        <strain evidence="2 3">DSM 17472</strain>
    </source>
</reference>
<protein>
    <recommendedName>
        <fullName evidence="5">Pilus assembly protein</fullName>
    </recommendedName>
</protein>
<dbReference type="RefSeq" id="WP_131146767.1">
    <property type="nucleotide sequence ID" value="NZ_BMWV01000005.1"/>
</dbReference>
<sequence length="90" mass="8966">MNHLANHLRLTAVTVAIVATLGGCAARDTSANGGSVRAIMASQVVPPQPRPASGTDAGTAVAGYANYVRSYVTPTPQGDSAMVGSGIGNK</sequence>
<proteinExistence type="predicted"/>
<accession>A0A411X100</accession>
<dbReference type="EMBL" id="CP036401">
    <property type="protein sequence ID" value="QBI02656.1"/>
    <property type="molecule type" value="Genomic_DNA"/>
</dbReference>
<organism evidence="1 4">
    <name type="scientific">Pseudoduganella albidiflava</name>
    <dbReference type="NCBI Taxonomy" id="321983"/>
    <lineage>
        <taxon>Bacteria</taxon>
        <taxon>Pseudomonadati</taxon>
        <taxon>Pseudomonadota</taxon>
        <taxon>Betaproteobacteria</taxon>
        <taxon>Burkholderiales</taxon>
        <taxon>Oxalobacteraceae</taxon>
        <taxon>Telluria group</taxon>
        <taxon>Pseudoduganella</taxon>
    </lineage>
</organism>
<dbReference type="Proteomes" id="UP000628442">
    <property type="component" value="Unassembled WGS sequence"/>
</dbReference>
<evidence type="ECO:0000313" key="1">
    <source>
        <dbReference type="EMBL" id="GGY40938.1"/>
    </source>
</evidence>
<name>A0A411X100_9BURK</name>
<evidence type="ECO:0000313" key="3">
    <source>
        <dbReference type="Proteomes" id="UP000292307"/>
    </source>
</evidence>
<gene>
    <name evidence="2" type="ORF">EYF70_18750</name>
    <name evidence="1" type="ORF">GCM10007387_23580</name>
</gene>
<keyword evidence="3" id="KW-1185">Reference proteome</keyword>
<evidence type="ECO:0000313" key="2">
    <source>
        <dbReference type="EMBL" id="QBI02656.1"/>
    </source>
</evidence>
<evidence type="ECO:0000313" key="4">
    <source>
        <dbReference type="Proteomes" id="UP000628442"/>
    </source>
</evidence>
<evidence type="ECO:0008006" key="5">
    <source>
        <dbReference type="Google" id="ProtNLM"/>
    </source>
</evidence>
<dbReference type="Proteomes" id="UP000292307">
    <property type="component" value="Chromosome"/>
</dbReference>
<reference evidence="1" key="1">
    <citation type="journal article" date="2014" name="Int. J. Syst. Evol. Microbiol.">
        <title>Complete genome sequence of Corynebacterium casei LMG S-19264T (=DSM 44701T), isolated from a smear-ripened cheese.</title>
        <authorList>
            <consortium name="US DOE Joint Genome Institute (JGI-PGF)"/>
            <person name="Walter F."/>
            <person name="Albersmeier A."/>
            <person name="Kalinowski J."/>
            <person name="Ruckert C."/>
        </authorList>
    </citation>
    <scope>NUCLEOTIDE SEQUENCE</scope>
    <source>
        <strain evidence="1">KCTC 12343</strain>
    </source>
</reference>
<reference evidence="1" key="3">
    <citation type="submission" date="2022-12" db="EMBL/GenBank/DDBJ databases">
        <authorList>
            <person name="Sun Q."/>
            <person name="Kim S."/>
        </authorList>
    </citation>
    <scope>NUCLEOTIDE SEQUENCE</scope>
    <source>
        <strain evidence="1">KCTC 12343</strain>
    </source>
</reference>